<accession>X1RRG4</accession>
<evidence type="ECO:0000256" key="1">
    <source>
        <dbReference type="SAM" id="Phobius"/>
    </source>
</evidence>
<sequence>ELYQEQMEATRETWTPETKLLPEALAWQPGEPLEEIKVAGLPLLVGGGAALMVILRGLMGKMSLGFFKTLLTRFGPAALRLAVGGAIFGFFMDLIDGGLDDSVEVPFKLKGRPKRYTIGNNP</sequence>
<organism evidence="2">
    <name type="scientific">marine sediment metagenome</name>
    <dbReference type="NCBI Taxonomy" id="412755"/>
    <lineage>
        <taxon>unclassified sequences</taxon>
        <taxon>metagenomes</taxon>
        <taxon>ecological metagenomes</taxon>
    </lineage>
</organism>
<feature type="non-terminal residue" evidence="2">
    <location>
        <position position="122"/>
    </location>
</feature>
<protein>
    <submittedName>
        <fullName evidence="2">Uncharacterized protein</fullName>
    </submittedName>
</protein>
<evidence type="ECO:0000313" key="2">
    <source>
        <dbReference type="EMBL" id="GAI83253.1"/>
    </source>
</evidence>
<keyword evidence="1" id="KW-0812">Transmembrane</keyword>
<feature type="transmembrane region" description="Helical" evidence="1">
    <location>
        <begin position="39"/>
        <end position="58"/>
    </location>
</feature>
<comment type="caution">
    <text evidence="2">The sequence shown here is derived from an EMBL/GenBank/DDBJ whole genome shotgun (WGS) entry which is preliminary data.</text>
</comment>
<proteinExistence type="predicted"/>
<reference evidence="2" key="1">
    <citation type="journal article" date="2014" name="Front. Microbiol.">
        <title>High frequency of phylogenetically diverse reductive dehalogenase-homologous genes in deep subseafloor sedimentary metagenomes.</title>
        <authorList>
            <person name="Kawai M."/>
            <person name="Futagami T."/>
            <person name="Toyoda A."/>
            <person name="Takaki Y."/>
            <person name="Nishi S."/>
            <person name="Hori S."/>
            <person name="Arai W."/>
            <person name="Tsubouchi T."/>
            <person name="Morono Y."/>
            <person name="Uchiyama I."/>
            <person name="Ito T."/>
            <person name="Fujiyama A."/>
            <person name="Inagaki F."/>
            <person name="Takami H."/>
        </authorList>
    </citation>
    <scope>NUCLEOTIDE SEQUENCE</scope>
    <source>
        <strain evidence="2">Expedition CK06-06</strain>
    </source>
</reference>
<feature type="non-terminal residue" evidence="2">
    <location>
        <position position="1"/>
    </location>
</feature>
<name>X1RRG4_9ZZZZ</name>
<feature type="transmembrane region" description="Helical" evidence="1">
    <location>
        <begin position="70"/>
        <end position="92"/>
    </location>
</feature>
<keyword evidence="1" id="KW-0472">Membrane</keyword>
<keyword evidence="1" id="KW-1133">Transmembrane helix</keyword>
<gene>
    <name evidence="2" type="ORF">S12H4_24966</name>
</gene>
<dbReference type="EMBL" id="BARW01013753">
    <property type="protein sequence ID" value="GAI83253.1"/>
    <property type="molecule type" value="Genomic_DNA"/>
</dbReference>
<dbReference type="AlphaFoldDB" id="X1RRG4"/>